<keyword evidence="2" id="KW-1185">Reference proteome</keyword>
<accession>A0A086TBH3</accession>
<name>A0A086TBH3_HAPC1</name>
<protein>
    <submittedName>
        <fullName evidence="1">Uncharacterized protein</fullName>
    </submittedName>
</protein>
<organism evidence="1 2">
    <name type="scientific">Hapsidospora chrysogenum (strain ATCC 11550 / CBS 779.69 / DSM 880 / IAM 14645 / JCM 23072 / IMI 49137)</name>
    <name type="common">Acremonium chrysogenum</name>
    <dbReference type="NCBI Taxonomy" id="857340"/>
    <lineage>
        <taxon>Eukaryota</taxon>
        <taxon>Fungi</taxon>
        <taxon>Dikarya</taxon>
        <taxon>Ascomycota</taxon>
        <taxon>Pezizomycotina</taxon>
        <taxon>Sordariomycetes</taxon>
        <taxon>Hypocreomycetidae</taxon>
        <taxon>Hypocreales</taxon>
        <taxon>Bionectriaceae</taxon>
        <taxon>Hapsidospora</taxon>
    </lineage>
</organism>
<dbReference type="Proteomes" id="UP000029964">
    <property type="component" value="Unassembled WGS sequence"/>
</dbReference>
<sequence length="66" mass="6769">MALNVCLGGFCLAAGGQLGQSSPLVPGVVISFLLVGHRLRVAGWLAGWLAGVLMGSEWSMMGKCHG</sequence>
<comment type="caution">
    <text evidence="1">The sequence shown here is derived from an EMBL/GenBank/DDBJ whole genome shotgun (WGS) entry which is preliminary data.</text>
</comment>
<dbReference type="EMBL" id="JPKY01000016">
    <property type="protein sequence ID" value="KFH46705.1"/>
    <property type="molecule type" value="Genomic_DNA"/>
</dbReference>
<proteinExistence type="predicted"/>
<evidence type="ECO:0000313" key="2">
    <source>
        <dbReference type="Proteomes" id="UP000029964"/>
    </source>
</evidence>
<evidence type="ECO:0000313" key="1">
    <source>
        <dbReference type="EMBL" id="KFH46705.1"/>
    </source>
</evidence>
<dbReference type="HOGENOM" id="CLU_2830609_0_0_1"/>
<gene>
    <name evidence="1" type="ORF">ACRE_024510</name>
</gene>
<reference evidence="2" key="1">
    <citation type="journal article" date="2014" name="Genome Announc.">
        <title>Genome sequence and annotation of Acremonium chrysogenum, producer of the beta-lactam antibiotic cephalosporin C.</title>
        <authorList>
            <person name="Terfehr D."/>
            <person name="Dahlmann T.A."/>
            <person name="Specht T."/>
            <person name="Zadra I."/>
            <person name="Kuernsteiner H."/>
            <person name="Kueck U."/>
        </authorList>
    </citation>
    <scope>NUCLEOTIDE SEQUENCE [LARGE SCALE GENOMIC DNA]</scope>
    <source>
        <strain evidence="2">ATCC 11550 / CBS 779.69 / DSM 880 / IAM 14645 / JCM 23072 / IMI 49137</strain>
    </source>
</reference>
<dbReference type="AlphaFoldDB" id="A0A086TBH3"/>